<keyword evidence="2" id="KW-0732">Signal</keyword>
<dbReference type="EMBL" id="JBBJCI010000420">
    <property type="protein sequence ID" value="KAK7231095.1"/>
    <property type="molecule type" value="Genomic_DNA"/>
</dbReference>
<dbReference type="GO" id="GO:0016787">
    <property type="term" value="F:hydrolase activity"/>
    <property type="evidence" value="ECO:0007669"/>
    <property type="project" value="UniProtKB-KW"/>
</dbReference>
<feature type="region of interest" description="Disordered" evidence="1">
    <location>
        <begin position="223"/>
        <end position="293"/>
    </location>
</feature>
<keyword evidence="4" id="KW-1185">Reference proteome</keyword>
<gene>
    <name evidence="3" type="ORF">SO694_00076118</name>
</gene>
<proteinExistence type="predicted"/>
<feature type="compositionally biased region" description="Basic and acidic residues" evidence="1">
    <location>
        <begin position="243"/>
        <end position="252"/>
    </location>
</feature>
<feature type="chain" id="PRO_5047090044" evidence="2">
    <location>
        <begin position="22"/>
        <end position="495"/>
    </location>
</feature>
<organism evidence="3 4">
    <name type="scientific">Aureococcus anophagefferens</name>
    <name type="common">Harmful bloom alga</name>
    <dbReference type="NCBI Taxonomy" id="44056"/>
    <lineage>
        <taxon>Eukaryota</taxon>
        <taxon>Sar</taxon>
        <taxon>Stramenopiles</taxon>
        <taxon>Ochrophyta</taxon>
        <taxon>Pelagophyceae</taxon>
        <taxon>Pelagomonadales</taxon>
        <taxon>Pelagomonadaceae</taxon>
        <taxon>Aureococcus</taxon>
    </lineage>
</organism>
<feature type="signal peptide" evidence="2">
    <location>
        <begin position="1"/>
        <end position="21"/>
    </location>
</feature>
<comment type="caution">
    <text evidence="3">The sequence shown here is derived from an EMBL/GenBank/DDBJ whole genome shotgun (WGS) entry which is preliminary data.</text>
</comment>
<name>A0ABR1FHX6_AURAN</name>
<keyword evidence="3" id="KW-0378">Hydrolase</keyword>
<accession>A0ABR1FHX6</accession>
<evidence type="ECO:0000256" key="2">
    <source>
        <dbReference type="SAM" id="SignalP"/>
    </source>
</evidence>
<protein>
    <submittedName>
        <fullName evidence="3">Glycosyl hydrolase</fullName>
    </submittedName>
</protein>
<dbReference type="Gene3D" id="2.40.40.10">
    <property type="entry name" value="RlpA-like domain"/>
    <property type="match status" value="1"/>
</dbReference>
<reference evidence="3 4" key="1">
    <citation type="submission" date="2024-03" db="EMBL/GenBank/DDBJ databases">
        <title>Aureococcus anophagefferens CCMP1851 and Kratosvirus quantuckense: Draft genome of a second virus-susceptible host strain in the model system.</title>
        <authorList>
            <person name="Chase E."/>
            <person name="Truchon A.R."/>
            <person name="Schepens W."/>
            <person name="Wilhelm S.W."/>
        </authorList>
    </citation>
    <scope>NUCLEOTIDE SEQUENCE [LARGE SCALE GENOMIC DNA]</scope>
    <source>
        <strain evidence="3 4">CCMP1851</strain>
    </source>
</reference>
<evidence type="ECO:0000313" key="4">
    <source>
        <dbReference type="Proteomes" id="UP001363151"/>
    </source>
</evidence>
<evidence type="ECO:0000313" key="3">
    <source>
        <dbReference type="EMBL" id="KAK7231095.1"/>
    </source>
</evidence>
<dbReference type="SUPFAM" id="SSF50685">
    <property type="entry name" value="Barwin-like endoglucanases"/>
    <property type="match status" value="1"/>
</dbReference>
<feature type="compositionally biased region" description="Basic and acidic residues" evidence="1">
    <location>
        <begin position="267"/>
        <end position="276"/>
    </location>
</feature>
<dbReference type="Proteomes" id="UP001363151">
    <property type="component" value="Unassembled WGS sequence"/>
</dbReference>
<sequence>MRRETLWIAALLSTNIRETSADGCCFWPQSDDRCDVGCESIAESSNYCAGGVDECNVDCGAVWCYDGPQPSHEPTRSRAPTPEGGAWHEGTYTTGYWDCCKPSCCSERQGATPTPVRSCEAETGDPLVAGPLDVQRRRASLGFAAARRAGGITGLDGDTNCGQCYELVWTDDTHSWGGGAHASLVGRSHVIQVTNIGYATPNDDDDYPALNLDAYASDYDGGGGAYAPTYEPTKAAGDPTPEPTREPTRRPTYEPSTKAAGDPTPEPTREPTRRPTYEPTDGAPTACGDDGAWHKKNGPSKDCAWVSRDLGRCSAKGDESYAWQSCPATCGTCAYDCADGGDSPSWHKNGDERKDCAWASGYYYNRASVVGADGSYAWEGCPAATHVCYHAGCGDDSSWHKRGEPAKDCAWAAAATSRCIAVGDDGAYAFEACEGACFACAAARGGSCGDDAAFFKKGAPAKDCAWVARDFQRCTVKGDDETWAFQSCPDACDVC</sequence>
<dbReference type="InterPro" id="IPR036908">
    <property type="entry name" value="RlpA-like_sf"/>
</dbReference>
<evidence type="ECO:0000256" key="1">
    <source>
        <dbReference type="SAM" id="MobiDB-lite"/>
    </source>
</evidence>